<gene>
    <name evidence="2" type="ORF">GWO12_15260</name>
</gene>
<sequence>MNPILRSTLLPAVVAACASAVSADYVVLNTDAEPFRSKFNADADRVRVVMLVAPT</sequence>
<dbReference type="Proteomes" id="UP000702544">
    <property type="component" value="Unassembled WGS sequence"/>
</dbReference>
<dbReference type="AlphaFoldDB" id="A0AAE5CD21"/>
<protein>
    <submittedName>
        <fullName evidence="2">Uncharacterized protein</fullName>
    </submittedName>
</protein>
<comment type="caution">
    <text evidence="2">The sequence shown here is derived from an EMBL/GenBank/DDBJ whole genome shotgun (WGS) entry which is preliminary data.</text>
</comment>
<proteinExistence type="predicted"/>
<dbReference type="EMBL" id="JAACAK010000130">
    <property type="protein sequence ID" value="NIR76440.1"/>
    <property type="molecule type" value="Genomic_DNA"/>
</dbReference>
<accession>A0AAE5CD21</accession>
<feature type="signal peptide" evidence="1">
    <location>
        <begin position="1"/>
        <end position="23"/>
    </location>
</feature>
<evidence type="ECO:0000256" key="1">
    <source>
        <dbReference type="SAM" id="SignalP"/>
    </source>
</evidence>
<organism evidence="2 3">
    <name type="scientific">Candidatus Kutchimonas denitrificans</name>
    <dbReference type="NCBI Taxonomy" id="3056748"/>
    <lineage>
        <taxon>Bacteria</taxon>
        <taxon>Pseudomonadati</taxon>
        <taxon>Gemmatimonadota</taxon>
        <taxon>Gemmatimonadia</taxon>
        <taxon>Candidatus Palauibacterales</taxon>
        <taxon>Candidatus Palauibacteraceae</taxon>
        <taxon>Candidatus Kutchimonas</taxon>
    </lineage>
</organism>
<dbReference type="PROSITE" id="PS51257">
    <property type="entry name" value="PROKAR_LIPOPROTEIN"/>
    <property type="match status" value="1"/>
</dbReference>
<reference evidence="2 3" key="1">
    <citation type="submission" date="2020-01" db="EMBL/GenBank/DDBJ databases">
        <title>Genomes assembled from Gulf of Kutch pelagic sediment metagenomes.</title>
        <authorList>
            <person name="Chandrashekar M."/>
            <person name="Mahajan M.S."/>
            <person name="Dave K.J."/>
            <person name="Vatsa P."/>
            <person name="Nathani N.M."/>
        </authorList>
    </citation>
    <scope>NUCLEOTIDE SEQUENCE [LARGE SCALE GENOMIC DNA]</scope>
    <source>
        <strain evidence="2">KS3-K002</strain>
    </source>
</reference>
<evidence type="ECO:0000313" key="2">
    <source>
        <dbReference type="EMBL" id="NIR76440.1"/>
    </source>
</evidence>
<name>A0AAE5CD21_9BACT</name>
<feature type="chain" id="PRO_5042285029" evidence="1">
    <location>
        <begin position="24"/>
        <end position="55"/>
    </location>
</feature>
<evidence type="ECO:0000313" key="3">
    <source>
        <dbReference type="Proteomes" id="UP000702544"/>
    </source>
</evidence>
<keyword evidence="1" id="KW-0732">Signal</keyword>